<comment type="caution">
    <text evidence="1">The sequence shown here is derived from an EMBL/GenBank/DDBJ whole genome shotgun (WGS) entry which is preliminary data.</text>
</comment>
<gene>
    <name evidence="1" type="ORF">FA95DRAFT_1593926</name>
</gene>
<reference evidence="1" key="2">
    <citation type="journal article" date="2022" name="New Phytol.">
        <title>Evolutionary transition to the ectomycorrhizal habit in the genomes of a hyperdiverse lineage of mushroom-forming fungi.</title>
        <authorList>
            <person name="Looney B."/>
            <person name="Miyauchi S."/>
            <person name="Morin E."/>
            <person name="Drula E."/>
            <person name="Courty P.E."/>
            <person name="Kohler A."/>
            <person name="Kuo A."/>
            <person name="LaButti K."/>
            <person name="Pangilinan J."/>
            <person name="Lipzen A."/>
            <person name="Riley R."/>
            <person name="Andreopoulos W."/>
            <person name="He G."/>
            <person name="Johnson J."/>
            <person name="Nolan M."/>
            <person name="Tritt A."/>
            <person name="Barry K.W."/>
            <person name="Grigoriev I.V."/>
            <person name="Nagy L.G."/>
            <person name="Hibbett D."/>
            <person name="Henrissat B."/>
            <person name="Matheny P.B."/>
            <person name="Labbe J."/>
            <person name="Martin F.M."/>
        </authorList>
    </citation>
    <scope>NUCLEOTIDE SEQUENCE</scope>
    <source>
        <strain evidence="1">FP105234-sp</strain>
    </source>
</reference>
<evidence type="ECO:0000313" key="2">
    <source>
        <dbReference type="Proteomes" id="UP000814033"/>
    </source>
</evidence>
<evidence type="ECO:0000313" key="1">
    <source>
        <dbReference type="EMBL" id="KAI0050347.1"/>
    </source>
</evidence>
<protein>
    <submittedName>
        <fullName evidence="1">Uncharacterized protein</fullName>
    </submittedName>
</protein>
<proteinExistence type="predicted"/>
<sequence length="146" mass="16635">MEAVHAKLLPANRRLVDQYDSWVWAAVHLLSATVKNDKAGPHQDKFAKYVEAEENRLRENLKAVDYFIDESNTLTLIAGNGRIEKEIMKIGTRKIISPREFIEAGISIVHVSNALRFRTRDLRNIFAQQKLDVAKHFESFACGVLS</sequence>
<accession>A0ACB8S2I2</accession>
<keyword evidence="2" id="KW-1185">Reference proteome</keyword>
<dbReference type="Proteomes" id="UP000814033">
    <property type="component" value="Unassembled WGS sequence"/>
</dbReference>
<organism evidence="1 2">
    <name type="scientific">Auriscalpium vulgare</name>
    <dbReference type="NCBI Taxonomy" id="40419"/>
    <lineage>
        <taxon>Eukaryota</taxon>
        <taxon>Fungi</taxon>
        <taxon>Dikarya</taxon>
        <taxon>Basidiomycota</taxon>
        <taxon>Agaricomycotina</taxon>
        <taxon>Agaricomycetes</taxon>
        <taxon>Russulales</taxon>
        <taxon>Auriscalpiaceae</taxon>
        <taxon>Auriscalpium</taxon>
    </lineage>
</organism>
<reference evidence="1" key="1">
    <citation type="submission" date="2021-02" db="EMBL/GenBank/DDBJ databases">
        <authorList>
            <consortium name="DOE Joint Genome Institute"/>
            <person name="Ahrendt S."/>
            <person name="Looney B.P."/>
            <person name="Miyauchi S."/>
            <person name="Morin E."/>
            <person name="Drula E."/>
            <person name="Courty P.E."/>
            <person name="Chicoki N."/>
            <person name="Fauchery L."/>
            <person name="Kohler A."/>
            <person name="Kuo A."/>
            <person name="Labutti K."/>
            <person name="Pangilinan J."/>
            <person name="Lipzen A."/>
            <person name="Riley R."/>
            <person name="Andreopoulos W."/>
            <person name="He G."/>
            <person name="Johnson J."/>
            <person name="Barry K.W."/>
            <person name="Grigoriev I.V."/>
            <person name="Nagy L."/>
            <person name="Hibbett D."/>
            <person name="Henrissat B."/>
            <person name="Matheny P.B."/>
            <person name="Labbe J."/>
            <person name="Martin F."/>
        </authorList>
    </citation>
    <scope>NUCLEOTIDE SEQUENCE</scope>
    <source>
        <strain evidence="1">FP105234-sp</strain>
    </source>
</reference>
<dbReference type="EMBL" id="MU275862">
    <property type="protein sequence ID" value="KAI0050347.1"/>
    <property type="molecule type" value="Genomic_DNA"/>
</dbReference>
<name>A0ACB8S2I2_9AGAM</name>